<protein>
    <submittedName>
        <fullName evidence="3">Peptidase M12A astacin</fullName>
    </submittedName>
</protein>
<dbReference type="Proteomes" id="UP000238045">
    <property type="component" value="Unassembled WGS sequence"/>
</dbReference>
<evidence type="ECO:0000259" key="2">
    <source>
        <dbReference type="SMART" id="SM00235"/>
    </source>
</evidence>
<dbReference type="InterPro" id="IPR001506">
    <property type="entry name" value="Peptidase_M12A"/>
</dbReference>
<dbReference type="InterPro" id="IPR024079">
    <property type="entry name" value="MetalloPept_cat_dom_sf"/>
</dbReference>
<dbReference type="AlphaFoldDB" id="A0A2S9EV61"/>
<evidence type="ECO:0000313" key="3">
    <source>
        <dbReference type="EMBL" id="PRC20016.1"/>
    </source>
</evidence>
<name>A0A2S9EV61_9PSED</name>
<comment type="caution">
    <text evidence="3">The sequence shown here is derived from an EMBL/GenBank/DDBJ whole genome shotgun (WGS) entry which is preliminary data.</text>
</comment>
<feature type="domain" description="Peptidase metallopeptidase" evidence="2">
    <location>
        <begin position="37"/>
        <end position="175"/>
    </location>
</feature>
<evidence type="ECO:0000256" key="1">
    <source>
        <dbReference type="SAM" id="MobiDB-lite"/>
    </source>
</evidence>
<proteinExistence type="predicted"/>
<dbReference type="GO" id="GO:0006508">
    <property type="term" value="P:proteolysis"/>
    <property type="evidence" value="ECO:0007669"/>
    <property type="project" value="InterPro"/>
</dbReference>
<dbReference type="Gene3D" id="3.40.390.10">
    <property type="entry name" value="Collagenase (Catalytic Domain)"/>
    <property type="match status" value="1"/>
</dbReference>
<gene>
    <name evidence="3" type="ORF">CQZ99_08510</name>
</gene>
<dbReference type="RefSeq" id="WP_105696274.1">
    <property type="nucleotide sequence ID" value="NZ_CP159260.1"/>
</dbReference>
<accession>A0A2S9EV61</accession>
<sequence>MRMQILPLVNHSTYQPPHNDAEASERTGRQKRGIADTSARWPDGVVTVALDLKDMKSQALVVDAIREWAHHTPGLQLKVVNGKKGDIRVSDDEGIKGNWSYIGTNARYVPMDKPTMHLNRSDNSKEFRQTALHEFGHALGLLHEHQHPEHDINWNSQLVYAKYKTLESDKSLIDRDFFTLPTGENLLVKGYDTKSVMHYGIEPDDTKDGRETKQNYSLSEGDKEIIRKLYSPGRFQDSGLSSAQGPAPLD</sequence>
<dbReference type="Pfam" id="PF01400">
    <property type="entry name" value="Astacin"/>
    <property type="match status" value="1"/>
</dbReference>
<feature type="region of interest" description="Disordered" evidence="1">
    <location>
        <begin position="201"/>
        <end position="220"/>
    </location>
</feature>
<dbReference type="GO" id="GO:0004222">
    <property type="term" value="F:metalloendopeptidase activity"/>
    <property type="evidence" value="ECO:0007669"/>
    <property type="project" value="InterPro"/>
</dbReference>
<feature type="compositionally biased region" description="Basic and acidic residues" evidence="1">
    <location>
        <begin position="19"/>
        <end position="28"/>
    </location>
</feature>
<dbReference type="InterPro" id="IPR006026">
    <property type="entry name" value="Peptidase_Metallo"/>
</dbReference>
<organism evidence="3 4">
    <name type="scientific">Pseudomonas poae</name>
    <dbReference type="NCBI Taxonomy" id="200451"/>
    <lineage>
        <taxon>Bacteria</taxon>
        <taxon>Pseudomonadati</taxon>
        <taxon>Pseudomonadota</taxon>
        <taxon>Gammaproteobacteria</taxon>
        <taxon>Pseudomonadales</taxon>
        <taxon>Pseudomonadaceae</taxon>
        <taxon>Pseudomonas</taxon>
    </lineage>
</organism>
<feature type="compositionally biased region" description="Basic and acidic residues" evidence="1">
    <location>
        <begin position="204"/>
        <end position="213"/>
    </location>
</feature>
<dbReference type="EMBL" id="PCQL01000007">
    <property type="protein sequence ID" value="PRC20016.1"/>
    <property type="molecule type" value="Genomic_DNA"/>
</dbReference>
<dbReference type="PANTHER" id="PTHR10127:SF850">
    <property type="entry name" value="METALLOENDOPEPTIDASE"/>
    <property type="match status" value="1"/>
</dbReference>
<reference evidence="3 4" key="1">
    <citation type="submission" date="2017-09" db="EMBL/GenBank/DDBJ databases">
        <title>Genomic, metabolic, and phenotypic characteristics of bacterial isolates from the natural microbiome of the model nematode Caenorhabditis elegans.</title>
        <authorList>
            <person name="Zimmermann J."/>
            <person name="Obeng N."/>
            <person name="Yang W."/>
            <person name="Obeng O."/>
            <person name="Kissoyan K."/>
            <person name="Pees B."/>
            <person name="Dirksen P."/>
            <person name="Hoppner M."/>
            <person name="Franke A."/>
            <person name="Rosenstiel P."/>
            <person name="Leippe M."/>
            <person name="Dierking K."/>
            <person name="Kaleta C."/>
            <person name="Schulenburg H."/>
        </authorList>
    </citation>
    <scope>NUCLEOTIDE SEQUENCE [LARGE SCALE GENOMIC DNA]</scope>
    <source>
        <strain evidence="3 4">MYb117</strain>
    </source>
</reference>
<keyword evidence="4" id="KW-1185">Reference proteome</keyword>
<dbReference type="SUPFAM" id="SSF55486">
    <property type="entry name" value="Metalloproteases ('zincins'), catalytic domain"/>
    <property type="match status" value="1"/>
</dbReference>
<evidence type="ECO:0000313" key="4">
    <source>
        <dbReference type="Proteomes" id="UP000238045"/>
    </source>
</evidence>
<feature type="region of interest" description="Disordered" evidence="1">
    <location>
        <begin position="1"/>
        <end position="38"/>
    </location>
</feature>
<dbReference type="PANTHER" id="PTHR10127">
    <property type="entry name" value="DISCOIDIN, CUB, EGF, LAMININ , AND ZINC METALLOPROTEASE DOMAIN CONTAINING"/>
    <property type="match status" value="1"/>
</dbReference>
<dbReference type="GO" id="GO:0008270">
    <property type="term" value="F:zinc ion binding"/>
    <property type="evidence" value="ECO:0007669"/>
    <property type="project" value="InterPro"/>
</dbReference>
<dbReference type="SMART" id="SM00235">
    <property type="entry name" value="ZnMc"/>
    <property type="match status" value="1"/>
</dbReference>